<evidence type="ECO:0000259" key="8">
    <source>
        <dbReference type="Pfam" id="PF07980"/>
    </source>
</evidence>
<feature type="repeat" description="TPR" evidence="6">
    <location>
        <begin position="209"/>
        <end position="242"/>
    </location>
</feature>
<feature type="domain" description="SusD-like N-terminal" evidence="9">
    <location>
        <begin position="30"/>
        <end position="220"/>
    </location>
</feature>
<dbReference type="Gene3D" id="1.25.40.390">
    <property type="match status" value="1"/>
</dbReference>
<gene>
    <name evidence="10" type="ORF">IAC35_05755</name>
</gene>
<evidence type="ECO:0000256" key="6">
    <source>
        <dbReference type="PROSITE-ProRule" id="PRU00339"/>
    </source>
</evidence>
<comment type="similarity">
    <text evidence="2">Belongs to the SusD family.</text>
</comment>
<evidence type="ECO:0000256" key="2">
    <source>
        <dbReference type="ARBA" id="ARBA00006275"/>
    </source>
</evidence>
<accession>A0A9D1GQF1</accession>
<keyword evidence="5" id="KW-0998">Cell outer membrane</keyword>
<protein>
    <submittedName>
        <fullName evidence="10">RagB/SusD family nutrient uptake outer membrane protein</fullName>
    </submittedName>
</protein>
<dbReference type="CDD" id="cd08977">
    <property type="entry name" value="SusD"/>
    <property type="match status" value="1"/>
</dbReference>
<dbReference type="InterPro" id="IPR012944">
    <property type="entry name" value="SusD_RagB_dom"/>
</dbReference>
<dbReference type="InterPro" id="IPR019734">
    <property type="entry name" value="TPR_rpt"/>
</dbReference>
<evidence type="ECO:0000256" key="4">
    <source>
        <dbReference type="ARBA" id="ARBA00023136"/>
    </source>
</evidence>
<keyword evidence="4" id="KW-0472">Membrane</keyword>
<organism evidence="10 11">
    <name type="scientific">Candidatus Cryptobacteroides merdipullorum</name>
    <dbReference type="NCBI Taxonomy" id="2840771"/>
    <lineage>
        <taxon>Bacteria</taxon>
        <taxon>Pseudomonadati</taxon>
        <taxon>Bacteroidota</taxon>
        <taxon>Bacteroidia</taxon>
        <taxon>Bacteroidales</taxon>
        <taxon>Candidatus Cryptobacteroides</taxon>
    </lineage>
</organism>
<reference evidence="10" key="1">
    <citation type="submission" date="2020-10" db="EMBL/GenBank/DDBJ databases">
        <authorList>
            <person name="Gilroy R."/>
        </authorList>
    </citation>
    <scope>NUCLEOTIDE SEQUENCE</scope>
    <source>
        <strain evidence="10">ChiHecec2B26-709</strain>
    </source>
</reference>
<evidence type="ECO:0000313" key="11">
    <source>
        <dbReference type="Proteomes" id="UP000886881"/>
    </source>
</evidence>
<evidence type="ECO:0000256" key="5">
    <source>
        <dbReference type="ARBA" id="ARBA00023237"/>
    </source>
</evidence>
<feature type="signal peptide" evidence="7">
    <location>
        <begin position="1"/>
        <end position="21"/>
    </location>
</feature>
<comment type="subcellular location">
    <subcellularLocation>
        <location evidence="1">Cell outer membrane</location>
    </subcellularLocation>
</comment>
<sequence>MKKYIVAFAAIALCATSCSEAFFDRFPTDDMSPDNYMRNISEVESVLTAAYGGMRGSYGDGIVYIGDLPTDNAYDYKLNNSSAHITMHESNMDSQNSIISNLWYACYQVINRCSLVEEAMNSKFPDDESYDELVGQARFLRGYTYYLMVRVWGGVPLVVSDIKDYMTVFEYGRETEEKVYEQIIADLEAAEGMLPDFWPAADKGRVTATAAQAMLGDVYLTLGEYSTAKEWFKKVMDKEGAELGLLDDYASIFDSNNANNKEVIFSIQYAHNQTPSMRNYLGPASLGNIQGQPVDPDGTGSQIYGVNILMMTHELEAKFSADDKRRSVVFTGVSSPDYQCTIPMTLKYFDRQNVIDGNSGNSPDCGCHTIISRYSDVLLKYAECLAAEGNYEGAVAQLARVRTRAGLDTDVALNADAVAKAIADERQLELCMEGHRWFDLKRTGKLLEVMNEFYSRVNAPDLHETILMYEYGDNTSISEYELVFPLPYAQVELNKDKLVQNPEWK</sequence>
<dbReference type="InterPro" id="IPR011990">
    <property type="entry name" value="TPR-like_helical_dom_sf"/>
</dbReference>
<evidence type="ECO:0000313" key="10">
    <source>
        <dbReference type="EMBL" id="HIT47342.1"/>
    </source>
</evidence>
<dbReference type="SUPFAM" id="SSF48452">
    <property type="entry name" value="TPR-like"/>
    <property type="match status" value="1"/>
</dbReference>
<feature type="chain" id="PRO_5039050892" evidence="7">
    <location>
        <begin position="22"/>
        <end position="505"/>
    </location>
</feature>
<keyword evidence="3 7" id="KW-0732">Signal</keyword>
<dbReference type="Pfam" id="PF07980">
    <property type="entry name" value="SusD_RagB"/>
    <property type="match status" value="1"/>
</dbReference>
<evidence type="ECO:0000256" key="3">
    <source>
        <dbReference type="ARBA" id="ARBA00022729"/>
    </source>
</evidence>
<evidence type="ECO:0000256" key="1">
    <source>
        <dbReference type="ARBA" id="ARBA00004442"/>
    </source>
</evidence>
<dbReference type="EMBL" id="DVLC01000107">
    <property type="protein sequence ID" value="HIT47342.1"/>
    <property type="molecule type" value="Genomic_DNA"/>
</dbReference>
<dbReference type="PROSITE" id="PS50005">
    <property type="entry name" value="TPR"/>
    <property type="match status" value="1"/>
</dbReference>
<dbReference type="Proteomes" id="UP000886881">
    <property type="component" value="Unassembled WGS sequence"/>
</dbReference>
<keyword evidence="6" id="KW-0802">TPR repeat</keyword>
<dbReference type="AlphaFoldDB" id="A0A9D1GQF1"/>
<dbReference type="InterPro" id="IPR033985">
    <property type="entry name" value="SusD-like_N"/>
</dbReference>
<evidence type="ECO:0000259" key="9">
    <source>
        <dbReference type="Pfam" id="PF14322"/>
    </source>
</evidence>
<proteinExistence type="inferred from homology"/>
<comment type="caution">
    <text evidence="10">The sequence shown here is derived from an EMBL/GenBank/DDBJ whole genome shotgun (WGS) entry which is preliminary data.</text>
</comment>
<dbReference type="GO" id="GO:0009279">
    <property type="term" value="C:cell outer membrane"/>
    <property type="evidence" value="ECO:0007669"/>
    <property type="project" value="UniProtKB-SubCell"/>
</dbReference>
<feature type="domain" description="RagB/SusD" evidence="8">
    <location>
        <begin position="337"/>
        <end position="504"/>
    </location>
</feature>
<dbReference type="Pfam" id="PF14322">
    <property type="entry name" value="SusD-like_3"/>
    <property type="match status" value="1"/>
</dbReference>
<evidence type="ECO:0000256" key="7">
    <source>
        <dbReference type="SAM" id="SignalP"/>
    </source>
</evidence>
<name>A0A9D1GQF1_9BACT</name>
<reference evidence="10" key="2">
    <citation type="journal article" date="2021" name="PeerJ">
        <title>Extensive microbial diversity within the chicken gut microbiome revealed by metagenomics and culture.</title>
        <authorList>
            <person name="Gilroy R."/>
            <person name="Ravi A."/>
            <person name="Getino M."/>
            <person name="Pursley I."/>
            <person name="Horton D.L."/>
            <person name="Alikhan N.F."/>
            <person name="Baker D."/>
            <person name="Gharbi K."/>
            <person name="Hall N."/>
            <person name="Watson M."/>
            <person name="Adriaenssens E.M."/>
            <person name="Foster-Nyarko E."/>
            <person name="Jarju S."/>
            <person name="Secka A."/>
            <person name="Antonio M."/>
            <person name="Oren A."/>
            <person name="Chaudhuri R.R."/>
            <person name="La Ragione R."/>
            <person name="Hildebrand F."/>
            <person name="Pallen M.J."/>
        </authorList>
    </citation>
    <scope>NUCLEOTIDE SEQUENCE</scope>
    <source>
        <strain evidence="10">ChiHecec2B26-709</strain>
    </source>
</reference>